<protein>
    <submittedName>
        <fullName evidence="1">EamA family transporter</fullName>
    </submittedName>
</protein>
<accession>A0AC61SBY5</accession>
<dbReference type="EMBL" id="QYBA01000080">
    <property type="protein sequence ID" value="TKY92083.1"/>
    <property type="molecule type" value="Genomic_DNA"/>
</dbReference>
<evidence type="ECO:0000313" key="2">
    <source>
        <dbReference type="Proteomes" id="UP000315423"/>
    </source>
</evidence>
<proteinExistence type="predicted"/>
<dbReference type="Proteomes" id="UP000315423">
    <property type="component" value="Unassembled WGS sequence"/>
</dbReference>
<comment type="caution">
    <text evidence="1">The sequence shown here is derived from an EMBL/GenBank/DDBJ whole genome shotgun (WGS) entry which is preliminary data.</text>
</comment>
<name>A0AC61SBY5_9EURY</name>
<reference evidence="1" key="1">
    <citation type="submission" date="2018-09" db="EMBL/GenBank/DDBJ databases">
        <title>A genomic encyclopedia of anaerobic methanotrophic archaea.</title>
        <authorList>
            <person name="Skennerton C.T."/>
            <person name="Chadwick G.L."/>
            <person name="Laso-Perez R."/>
            <person name="Leu A.O."/>
            <person name="Speth D.R."/>
            <person name="Yu H."/>
            <person name="Morgan-Lang C."/>
            <person name="Hatzenpichler R."/>
            <person name="Goudeau D."/>
            <person name="Malmstrom R."/>
            <person name="Woyke T."/>
            <person name="Hallam S."/>
            <person name="Tyson G.W."/>
            <person name="Wegener G."/>
            <person name="Boetius A."/>
            <person name="Orphan V.J."/>
        </authorList>
    </citation>
    <scope>NUCLEOTIDE SEQUENCE</scope>
    <source>
        <strain evidence="1">CONS3730D10UFb2</strain>
    </source>
</reference>
<organism evidence="1 2">
    <name type="scientific">Candidatus Methanomarinus sp</name>
    <dbReference type="NCBI Taxonomy" id="3386244"/>
    <lineage>
        <taxon>Archaea</taxon>
        <taxon>Methanobacteriati</taxon>
        <taxon>Methanobacteriota</taxon>
        <taxon>Stenosarchaea group</taxon>
        <taxon>Methanomicrobia</taxon>
        <taxon>Methanosarcinales</taxon>
        <taxon>ANME-2 cluster</taxon>
        <taxon>Candidatus Methanocomedenaceae</taxon>
        <taxon>Candidatus Methanomarinus</taxon>
    </lineage>
</organism>
<gene>
    <name evidence="1" type="ORF">C5S46_02505</name>
</gene>
<evidence type="ECO:0000313" key="1">
    <source>
        <dbReference type="EMBL" id="TKY92083.1"/>
    </source>
</evidence>
<sequence length="320" mass="35073">MIWLGSCRMCSIHLNSINILYPFMFSSSLKGYLQVATASILFGLIGIFITLITRMPLPSIIFYRLLIGLGGIILFLVCCSKLNELRLNKKKPYLFLLGLFQATTMLFYFFSVKNTTVSIAVLLLYTAPIYVTILSPLLLKESITGHSLSALILSIIGVILIVRPGIVFQDTDSIYILGLGAGLISGMFYACVIILSRYLRDSYTGTAQATWGTMIILVIFLPYSTSVSYEVLLDNLHLLILLGLLPTAAGSILFLNGIMHIKAQNASIIGLLEPISAVIFAFIILDQSISMTTLIGGVLILLSALILSMERPVKDIQDMA</sequence>